<name>A0A9D0ZAV1_9FIRM</name>
<dbReference type="Proteomes" id="UP000886887">
    <property type="component" value="Unassembled WGS sequence"/>
</dbReference>
<evidence type="ECO:0000313" key="2">
    <source>
        <dbReference type="EMBL" id="HIQ72392.1"/>
    </source>
</evidence>
<gene>
    <name evidence="2" type="ORF">IAB73_09325</name>
</gene>
<feature type="non-terminal residue" evidence="2">
    <location>
        <position position="116"/>
    </location>
</feature>
<organism evidence="2 3">
    <name type="scientific">Candidatus Onthenecus intestinigallinarum</name>
    <dbReference type="NCBI Taxonomy" id="2840875"/>
    <lineage>
        <taxon>Bacteria</taxon>
        <taxon>Bacillati</taxon>
        <taxon>Bacillota</taxon>
        <taxon>Clostridia</taxon>
        <taxon>Eubacteriales</taxon>
        <taxon>Candidatus Onthenecus</taxon>
    </lineage>
</organism>
<protein>
    <submittedName>
        <fullName evidence="2">Uncharacterized protein</fullName>
    </submittedName>
</protein>
<accession>A0A9D0ZAV1</accession>
<evidence type="ECO:0000313" key="3">
    <source>
        <dbReference type="Proteomes" id="UP000886887"/>
    </source>
</evidence>
<feature type="region of interest" description="Disordered" evidence="1">
    <location>
        <begin position="1"/>
        <end position="27"/>
    </location>
</feature>
<comment type="caution">
    <text evidence="2">The sequence shown here is derived from an EMBL/GenBank/DDBJ whole genome shotgun (WGS) entry which is preliminary data.</text>
</comment>
<reference evidence="2" key="2">
    <citation type="journal article" date="2021" name="PeerJ">
        <title>Extensive microbial diversity within the chicken gut microbiome revealed by metagenomics and culture.</title>
        <authorList>
            <person name="Gilroy R."/>
            <person name="Ravi A."/>
            <person name="Getino M."/>
            <person name="Pursley I."/>
            <person name="Horton D.L."/>
            <person name="Alikhan N.F."/>
            <person name="Baker D."/>
            <person name="Gharbi K."/>
            <person name="Hall N."/>
            <person name="Watson M."/>
            <person name="Adriaenssens E.M."/>
            <person name="Foster-Nyarko E."/>
            <person name="Jarju S."/>
            <person name="Secka A."/>
            <person name="Antonio M."/>
            <person name="Oren A."/>
            <person name="Chaudhuri R.R."/>
            <person name="La Ragione R."/>
            <person name="Hildebrand F."/>
            <person name="Pallen M.J."/>
        </authorList>
    </citation>
    <scope>NUCLEOTIDE SEQUENCE</scope>
    <source>
        <strain evidence="2">ChiSxjej2B14-6234</strain>
    </source>
</reference>
<dbReference type="EMBL" id="DVFJ01000034">
    <property type="protein sequence ID" value="HIQ72392.1"/>
    <property type="molecule type" value="Genomic_DNA"/>
</dbReference>
<evidence type="ECO:0000256" key="1">
    <source>
        <dbReference type="SAM" id="MobiDB-lite"/>
    </source>
</evidence>
<reference evidence="2" key="1">
    <citation type="submission" date="2020-10" db="EMBL/GenBank/DDBJ databases">
        <authorList>
            <person name="Gilroy R."/>
        </authorList>
    </citation>
    <scope>NUCLEOTIDE SEQUENCE</scope>
    <source>
        <strain evidence="2">ChiSxjej2B14-6234</strain>
    </source>
</reference>
<proteinExistence type="predicted"/>
<sequence length="116" mass="14189">MLEEERRRREIERQQQQRHREENRQARDYVKFLNDNEESLTKNCFALDEKRSRLEKQLSDLQSKYALSKEVVELEQRKSRAEKELNATQRKLETIQKNFRSIQYASEVFNNYQYAG</sequence>
<dbReference type="AlphaFoldDB" id="A0A9D0ZAV1"/>